<dbReference type="GO" id="GO:0008168">
    <property type="term" value="F:methyltransferase activity"/>
    <property type="evidence" value="ECO:0007669"/>
    <property type="project" value="UniProtKB-KW"/>
</dbReference>
<dbReference type="RefSeq" id="WP_283765474.1">
    <property type="nucleotide sequence ID" value="NZ_JAQOSO010000012.1"/>
</dbReference>
<sequence>MTSKNQRAKPFLKWAGGKSQLLSQFEAHYPPELKQGKIKRYIEPFLGGGAVFFDLAQTYDFGSVFLYDVNPELVLVYQVVKHYPDDLMAALEQLENKYHGLTHSERKDFYFLIREQYNTQRLDFNYEKYSPDSTVRASWLIFLNRTCFNGLFRINSKGEFNVPPGKYKHPKILDADNLRVASEVLQKAEIIGGDFQSCESVMTDDSFIYFDPPYRPLSQTAKFTAYAQSEFAEREQERLGQFFRKLDRLYDVKMMLSNSDPKNEDPTDDFFERLYEGFTIERVSANRMINSKGKKRGLVQEIVVKNY</sequence>
<dbReference type="Gene3D" id="1.10.1020.10">
    <property type="entry name" value="Adenine-specific Methyltransferase, Domain 2"/>
    <property type="match status" value="1"/>
</dbReference>
<evidence type="ECO:0000256" key="4">
    <source>
        <dbReference type="ARBA" id="ARBA00022679"/>
    </source>
</evidence>
<dbReference type="NCBIfam" id="TIGR00571">
    <property type="entry name" value="dam"/>
    <property type="match status" value="1"/>
</dbReference>
<dbReference type="PIRSF" id="PIRSF000398">
    <property type="entry name" value="M_m6A_EcoRV"/>
    <property type="match status" value="1"/>
</dbReference>
<protein>
    <recommendedName>
        <fullName evidence="2 7">Site-specific DNA-methyltransferase (adenine-specific)</fullName>
        <ecNumber evidence="2 7">2.1.1.72</ecNumber>
    </recommendedName>
</protein>
<comment type="catalytic activity">
    <reaction evidence="6 7">
        <text>a 2'-deoxyadenosine in DNA + S-adenosyl-L-methionine = an N(6)-methyl-2'-deoxyadenosine in DNA + S-adenosyl-L-homocysteine + H(+)</text>
        <dbReference type="Rhea" id="RHEA:15197"/>
        <dbReference type="Rhea" id="RHEA-COMP:12418"/>
        <dbReference type="Rhea" id="RHEA-COMP:12419"/>
        <dbReference type="ChEBI" id="CHEBI:15378"/>
        <dbReference type="ChEBI" id="CHEBI:57856"/>
        <dbReference type="ChEBI" id="CHEBI:59789"/>
        <dbReference type="ChEBI" id="CHEBI:90615"/>
        <dbReference type="ChEBI" id="CHEBI:90616"/>
        <dbReference type="EC" id="2.1.1.72"/>
    </reaction>
</comment>
<dbReference type="SUPFAM" id="SSF53335">
    <property type="entry name" value="S-adenosyl-L-methionine-dependent methyltransferases"/>
    <property type="match status" value="1"/>
</dbReference>
<dbReference type="GO" id="GO:0032259">
    <property type="term" value="P:methylation"/>
    <property type="evidence" value="ECO:0007669"/>
    <property type="project" value="UniProtKB-KW"/>
</dbReference>
<dbReference type="InterPro" id="IPR002052">
    <property type="entry name" value="DNA_methylase_N6_adenine_CS"/>
</dbReference>
<comment type="caution">
    <text evidence="8">The sequence shown here is derived from an EMBL/GenBank/DDBJ whole genome shotgun (WGS) entry which is preliminary data.</text>
</comment>
<evidence type="ECO:0000256" key="6">
    <source>
        <dbReference type="ARBA" id="ARBA00047942"/>
    </source>
</evidence>
<keyword evidence="4 7" id="KW-0808">Transferase</keyword>
<evidence type="ECO:0000256" key="7">
    <source>
        <dbReference type="RuleBase" id="RU361257"/>
    </source>
</evidence>
<gene>
    <name evidence="8" type="ORF">PMG25_03235</name>
</gene>
<reference evidence="8 9" key="1">
    <citation type="submission" date="2023-01" db="EMBL/GenBank/DDBJ databases">
        <title>Novel diversity within Roseofilum (Cyanobacteria; Desertifilaceae) from marine benthic mats with descriptions of four novel species.</title>
        <authorList>
            <person name="Wang Y."/>
            <person name="Berthold D.E."/>
            <person name="Hu J."/>
            <person name="Lefler F.W."/>
            <person name="Laughinghouse H.D. IV."/>
        </authorList>
    </citation>
    <scope>NUCLEOTIDE SEQUENCE [LARGE SCALE GENOMIC DNA]</scope>
    <source>
        <strain evidence="8 9">BLCC-M114</strain>
    </source>
</reference>
<dbReference type="Proteomes" id="UP001235849">
    <property type="component" value="Unassembled WGS sequence"/>
</dbReference>
<dbReference type="EMBL" id="JAQOSO010000012">
    <property type="protein sequence ID" value="MDJ1173097.1"/>
    <property type="molecule type" value="Genomic_DNA"/>
</dbReference>
<accession>A0ABT7B1Q5</accession>
<name>A0ABT7B1Q5_9CYAN</name>
<dbReference type="InterPro" id="IPR029063">
    <property type="entry name" value="SAM-dependent_MTases_sf"/>
</dbReference>
<evidence type="ECO:0000256" key="2">
    <source>
        <dbReference type="ARBA" id="ARBA00011900"/>
    </source>
</evidence>
<dbReference type="PANTHER" id="PTHR30481">
    <property type="entry name" value="DNA ADENINE METHYLASE"/>
    <property type="match status" value="1"/>
</dbReference>
<dbReference type="EC" id="2.1.1.72" evidence="2 7"/>
<dbReference type="InterPro" id="IPR023095">
    <property type="entry name" value="Ade_MeTrfase_dom_2"/>
</dbReference>
<keyword evidence="5 7" id="KW-0949">S-adenosyl-L-methionine</keyword>
<dbReference type="PROSITE" id="PS00092">
    <property type="entry name" value="N6_MTASE"/>
    <property type="match status" value="1"/>
</dbReference>
<evidence type="ECO:0000256" key="5">
    <source>
        <dbReference type="ARBA" id="ARBA00022691"/>
    </source>
</evidence>
<dbReference type="Pfam" id="PF02086">
    <property type="entry name" value="MethyltransfD12"/>
    <property type="match status" value="1"/>
</dbReference>
<comment type="similarity">
    <text evidence="1 7">Belongs to the N(4)/N(6)-methyltransferase family.</text>
</comment>
<dbReference type="InterPro" id="IPR012263">
    <property type="entry name" value="M_m6A_EcoRV"/>
</dbReference>
<dbReference type="PANTHER" id="PTHR30481:SF3">
    <property type="entry name" value="DNA ADENINE METHYLASE"/>
    <property type="match status" value="1"/>
</dbReference>
<keyword evidence="3 7" id="KW-0489">Methyltransferase</keyword>
<evidence type="ECO:0000256" key="3">
    <source>
        <dbReference type="ARBA" id="ARBA00022603"/>
    </source>
</evidence>
<evidence type="ECO:0000313" key="8">
    <source>
        <dbReference type="EMBL" id="MDJ1173097.1"/>
    </source>
</evidence>
<proteinExistence type="inferred from homology"/>
<evidence type="ECO:0000256" key="1">
    <source>
        <dbReference type="ARBA" id="ARBA00006594"/>
    </source>
</evidence>
<dbReference type="InterPro" id="IPR012327">
    <property type="entry name" value="MeTrfase_D12"/>
</dbReference>
<dbReference type="PRINTS" id="PR00505">
    <property type="entry name" value="D12N6MTFRASE"/>
</dbReference>
<evidence type="ECO:0000313" key="9">
    <source>
        <dbReference type="Proteomes" id="UP001235849"/>
    </source>
</evidence>
<organism evidence="8 9">
    <name type="scientific">Roseofilum capinflatum BLCC-M114</name>
    <dbReference type="NCBI Taxonomy" id="3022440"/>
    <lineage>
        <taxon>Bacteria</taxon>
        <taxon>Bacillati</taxon>
        <taxon>Cyanobacteriota</taxon>
        <taxon>Cyanophyceae</taxon>
        <taxon>Desertifilales</taxon>
        <taxon>Desertifilaceae</taxon>
        <taxon>Roseofilum</taxon>
        <taxon>Roseofilum capinflatum</taxon>
    </lineage>
</organism>
<keyword evidence="9" id="KW-1185">Reference proteome</keyword>
<dbReference type="Gene3D" id="3.40.50.150">
    <property type="entry name" value="Vaccinia Virus protein VP39"/>
    <property type="match status" value="1"/>
</dbReference>